<accession>A0A0A0RSN1</accession>
<protein>
    <submittedName>
        <fullName evidence="1">Uncharacterized protein</fullName>
    </submittedName>
</protein>
<dbReference type="KEGG" id="vg:24608113"/>
<evidence type="ECO:0000313" key="2">
    <source>
        <dbReference type="Proteomes" id="UP000030207"/>
    </source>
</evidence>
<evidence type="ECO:0000313" key="1">
    <source>
        <dbReference type="EMBL" id="AIW03536.1"/>
    </source>
</evidence>
<dbReference type="EMBL" id="KM236246">
    <property type="protein sequence ID" value="AIW03536.1"/>
    <property type="molecule type" value="Genomic_DNA"/>
</dbReference>
<dbReference type="GeneID" id="24608113"/>
<reference evidence="1 2" key="1">
    <citation type="submission" date="2014-07" db="EMBL/GenBank/DDBJ databases">
        <title>Complete Genome of Bacillus megaterium Myophage Moonbeam.</title>
        <authorList>
            <person name="Cadungog J.N."/>
            <person name="Khatemi B.E."/>
            <person name="Hernandez A.C."/>
            <person name="Everett G.F.K."/>
        </authorList>
    </citation>
    <scope>NUCLEOTIDE SEQUENCE [LARGE SCALE GENOMIC DNA]</scope>
</reference>
<sequence>MFQVQTVEVVKFDPKTFVDGSFITIDCLRLEKPPEETKSKGKVLEWDLVERRNYLLTKNLGETLLLQGGRGTLEVHINELAGTYFFDTTLDYGFKIIGYAKELVNNKEDK</sequence>
<organism evidence="1 2">
    <name type="scientific">Bacillus phage Moonbeam</name>
    <dbReference type="NCBI Taxonomy" id="1540091"/>
    <lineage>
        <taxon>Viruses</taxon>
        <taxon>Duplodnaviria</taxon>
        <taxon>Heunggongvirae</taxon>
        <taxon>Uroviricota</taxon>
        <taxon>Caudoviricetes</taxon>
        <taxon>Herelleviridae</taxon>
        <taxon>Bastillevirinae</taxon>
        <taxon>Moonbeamvirus</taxon>
        <taxon>Moonbeamvirus moonbeam</taxon>
    </lineage>
</organism>
<dbReference type="Proteomes" id="UP000030207">
    <property type="component" value="Segment"/>
</dbReference>
<keyword evidence="2" id="KW-1185">Reference proteome</keyword>
<name>A0A0A0RSN1_9CAUD</name>
<dbReference type="RefSeq" id="YP_009151701.1">
    <property type="nucleotide sequence ID" value="NC_027374.1"/>
</dbReference>
<proteinExistence type="predicted"/>
<gene>
    <name evidence="1" type="ORF">CPT_Moonbeam138</name>
</gene>